<dbReference type="Proteomes" id="UP001245683">
    <property type="component" value="Unassembled WGS sequence"/>
</dbReference>
<dbReference type="AlphaFoldDB" id="A0AAE4SYP2"/>
<keyword evidence="3" id="KW-0547">Nucleotide-binding</keyword>
<evidence type="ECO:0000313" key="5">
    <source>
        <dbReference type="EMBL" id="MDV3103944.1"/>
    </source>
</evidence>
<dbReference type="EMBL" id="JAVDZE010000002">
    <property type="protein sequence ID" value="MDV3103944.1"/>
    <property type="molecule type" value="Genomic_DNA"/>
</dbReference>
<keyword evidence="6" id="KW-1185">Reference proteome</keyword>
<sequence>MRQKVYLALPFIIQPEVIILDEHTVYLDMFTRRKVWNAILELSKDFGTTILLATHNLHEAERLCDRILFFNKQKIAEGKPQELVEKVQALKAERKLIVKINGKGDVNEFRGVIQNIEVQSDGKFTCLRLYFRSDELQDIIRLLARYSVVDLQSVPVTLEEVFLQLCKK</sequence>
<evidence type="ECO:0000313" key="6">
    <source>
        <dbReference type="Proteomes" id="UP001245683"/>
    </source>
</evidence>
<comment type="similarity">
    <text evidence="1">Belongs to the ABC transporter superfamily.</text>
</comment>
<dbReference type="RefSeq" id="WP_315341522.1">
    <property type="nucleotide sequence ID" value="NZ_JAVDZE010000002.1"/>
</dbReference>
<keyword evidence="4" id="KW-0067">ATP-binding</keyword>
<evidence type="ECO:0000256" key="3">
    <source>
        <dbReference type="ARBA" id="ARBA00022741"/>
    </source>
</evidence>
<organism evidence="5 6">
    <name type="scientific">Thermococcus waiotapuensis</name>
    <dbReference type="NCBI Taxonomy" id="90909"/>
    <lineage>
        <taxon>Archaea</taxon>
        <taxon>Methanobacteriati</taxon>
        <taxon>Methanobacteriota</taxon>
        <taxon>Thermococci</taxon>
        <taxon>Thermococcales</taxon>
        <taxon>Thermococcaceae</taxon>
        <taxon>Thermococcus</taxon>
    </lineage>
</organism>
<evidence type="ECO:0000256" key="4">
    <source>
        <dbReference type="ARBA" id="ARBA00022840"/>
    </source>
</evidence>
<name>A0AAE4SYP2_9EURY</name>
<evidence type="ECO:0008006" key="7">
    <source>
        <dbReference type="Google" id="ProtNLM"/>
    </source>
</evidence>
<dbReference type="Gene3D" id="3.40.50.300">
    <property type="entry name" value="P-loop containing nucleotide triphosphate hydrolases"/>
    <property type="match status" value="1"/>
</dbReference>
<dbReference type="SUPFAM" id="SSF52540">
    <property type="entry name" value="P-loop containing nucleoside triphosphate hydrolases"/>
    <property type="match status" value="1"/>
</dbReference>
<dbReference type="PANTHER" id="PTHR42711:SF5">
    <property type="entry name" value="ABC TRANSPORTER ATP-BINDING PROTEIN NATA"/>
    <property type="match status" value="1"/>
</dbReference>
<gene>
    <name evidence="5" type="ORF">RBI02_05215</name>
</gene>
<evidence type="ECO:0000256" key="2">
    <source>
        <dbReference type="ARBA" id="ARBA00022448"/>
    </source>
</evidence>
<accession>A0AAE4SYP2</accession>
<protein>
    <recommendedName>
        <fullName evidence="7">DUF4162 domain-containing protein</fullName>
    </recommendedName>
</protein>
<dbReference type="PANTHER" id="PTHR42711">
    <property type="entry name" value="ABC TRANSPORTER ATP-BINDING PROTEIN"/>
    <property type="match status" value="1"/>
</dbReference>
<proteinExistence type="inferred from homology"/>
<dbReference type="InterPro" id="IPR050763">
    <property type="entry name" value="ABC_transporter_ATP-binding"/>
</dbReference>
<comment type="caution">
    <text evidence="5">The sequence shown here is derived from an EMBL/GenBank/DDBJ whole genome shotgun (WGS) entry which is preliminary data.</text>
</comment>
<reference evidence="5 6" key="1">
    <citation type="submission" date="2023-08" db="EMBL/GenBank/DDBJ databases">
        <title>Draft genome sequence of Thermococcus waiotapuensis WT1T, a thermophilic sulphur-dependent archaeon from order Thermococcales.</title>
        <authorList>
            <person name="Manners S.H."/>
            <person name="Carere C.R."/>
            <person name="Dhami M.K."/>
            <person name="Dobson R.C.J."/>
            <person name="Stott M.B."/>
        </authorList>
    </citation>
    <scope>NUCLEOTIDE SEQUENCE [LARGE SCALE GENOMIC DNA]</scope>
    <source>
        <strain evidence="5 6">WT1</strain>
    </source>
</reference>
<evidence type="ECO:0000256" key="1">
    <source>
        <dbReference type="ARBA" id="ARBA00005417"/>
    </source>
</evidence>
<dbReference type="GO" id="GO:0005524">
    <property type="term" value="F:ATP binding"/>
    <property type="evidence" value="ECO:0007669"/>
    <property type="project" value="UniProtKB-KW"/>
</dbReference>
<dbReference type="InterPro" id="IPR027417">
    <property type="entry name" value="P-loop_NTPase"/>
</dbReference>
<keyword evidence="2" id="KW-0813">Transport</keyword>